<dbReference type="GO" id="GO:0004197">
    <property type="term" value="F:cysteine-type endopeptidase activity"/>
    <property type="evidence" value="ECO:0007669"/>
    <property type="project" value="UniProtKB-EC"/>
</dbReference>
<evidence type="ECO:0000256" key="8">
    <source>
        <dbReference type="PIRSR" id="PIRSR019663-1"/>
    </source>
</evidence>
<dbReference type="AlphaFoldDB" id="A0A2H8U0Y4"/>
<dbReference type="OrthoDB" id="192611at2759"/>
<evidence type="ECO:0000256" key="4">
    <source>
        <dbReference type="ARBA" id="ARBA00022670"/>
    </source>
</evidence>
<keyword evidence="7" id="KW-0788">Thiol protease</keyword>
<feature type="transmembrane region" description="Helical" evidence="9">
    <location>
        <begin position="12"/>
        <end position="34"/>
    </location>
</feature>
<keyword evidence="5" id="KW-0732">Signal</keyword>
<dbReference type="Gene3D" id="1.10.132.130">
    <property type="match status" value="1"/>
</dbReference>
<dbReference type="PANTHER" id="PTHR12000:SF42">
    <property type="entry name" value="LEGUMAIN"/>
    <property type="match status" value="1"/>
</dbReference>
<comment type="similarity">
    <text evidence="2">Belongs to the peptidase C13 family.</text>
</comment>
<dbReference type="GO" id="GO:0051603">
    <property type="term" value="P:proteolysis involved in protein catabolic process"/>
    <property type="evidence" value="ECO:0007669"/>
    <property type="project" value="TreeGrafter"/>
</dbReference>
<keyword evidence="9" id="KW-0812">Transmembrane</keyword>
<reference evidence="10" key="1">
    <citation type="submission" date="2017-10" db="EMBL/GenBank/DDBJ databases">
        <title>Transcriptome Assembly of Sugarcane Aphid Adults.</title>
        <authorList>
            <person name="Scully E.D."/>
            <person name="Palmer N.A."/>
            <person name="Geib S.M."/>
            <person name="Sarath G."/>
            <person name="Sattler S.E."/>
        </authorList>
    </citation>
    <scope>NUCLEOTIDE SEQUENCE</scope>
    <source>
        <tissue evidence="10">Whole body</tissue>
    </source>
</reference>
<dbReference type="GO" id="GO:0005773">
    <property type="term" value="C:vacuole"/>
    <property type="evidence" value="ECO:0007669"/>
    <property type="project" value="GOC"/>
</dbReference>
<dbReference type="GO" id="GO:0006624">
    <property type="term" value="P:vacuolar protein processing"/>
    <property type="evidence" value="ECO:0007669"/>
    <property type="project" value="TreeGrafter"/>
</dbReference>
<evidence type="ECO:0000256" key="7">
    <source>
        <dbReference type="ARBA" id="ARBA00022807"/>
    </source>
</evidence>
<dbReference type="EC" id="3.4.22.34" evidence="3"/>
<evidence type="ECO:0000256" key="2">
    <source>
        <dbReference type="ARBA" id="ARBA00009941"/>
    </source>
</evidence>
<dbReference type="InterPro" id="IPR046427">
    <property type="entry name" value="Legumain_prodom_sf"/>
</dbReference>
<feature type="active site" description="Nucleophile" evidence="8">
    <location>
        <position position="215"/>
    </location>
</feature>
<proteinExistence type="inferred from homology"/>
<keyword evidence="4" id="KW-0645">Protease</keyword>
<evidence type="ECO:0000256" key="9">
    <source>
        <dbReference type="SAM" id="Phobius"/>
    </source>
</evidence>
<evidence type="ECO:0000313" key="10">
    <source>
        <dbReference type="EMBL" id="MBW19701.1"/>
    </source>
</evidence>
<dbReference type="PRINTS" id="PR00776">
    <property type="entry name" value="HEMOGLOBNASE"/>
</dbReference>
<dbReference type="Pfam" id="PF01650">
    <property type="entry name" value="Peptidase_C13"/>
    <property type="match status" value="1"/>
</dbReference>
<dbReference type="EMBL" id="GFXV01007896">
    <property type="protein sequence ID" value="MBW19701.1"/>
    <property type="molecule type" value="Transcribed_RNA"/>
</dbReference>
<name>A0A2H8U0Y4_9HEMI</name>
<keyword evidence="9" id="KW-0472">Membrane</keyword>
<dbReference type="InterPro" id="IPR001096">
    <property type="entry name" value="Peptidase_C13"/>
</dbReference>
<evidence type="ECO:0000256" key="3">
    <source>
        <dbReference type="ARBA" id="ARBA00012628"/>
    </source>
</evidence>
<dbReference type="PIRSF" id="PIRSF019663">
    <property type="entry name" value="Legumain"/>
    <property type="match status" value="1"/>
</dbReference>
<dbReference type="Gene3D" id="3.40.50.1460">
    <property type="match status" value="1"/>
</dbReference>
<sequence>MLKNNLFLKKGEWIYCLLSVLCVLAIFAIVKVIIVGPNEFIDECLELFGGGTKETWVFLVAGSKGWDNYRHQADVSHAYQTLLNNGIPVNRIIVMMTDDVAFNIKNPYQGELFNHPNGSDVYQGVQVDYKGENVSSEHFLNILNGNKTAMINFGSGRVIESKHRDNIFVYFVGHGTTGILAFPETYLYADELNNALQSMYIDHKFYSMLLYIESCRAGSLFDGILSESNNIFAVTAAGPRESSWSIYCIGENEIPDVCLGDEFSCTWIEDQANFGKLYPLQVNELVEKRTVLNHFNYIRNSVKLSNVMPYGDFSVGQNKLSAYIGKSPEVFSKYPNHKSGVLSFNKPNNTIKSSFRFFKNNTPKPYQIKELYNGKNNTMKQSTIYNSIMRKIMDRVFNTILQNVMKQLPQFIGHVDELKEFPSNLPLNVFPCYRQTLDCITTNCFSLPKNIYSLNEVHVFFNLCTKVIENEWKSKEFYAMFEQVVHNICSKNASMFSNLLKIIDIY</sequence>
<dbReference type="FunFam" id="3.40.50.1460:FF:000006">
    <property type="entry name" value="Legumain"/>
    <property type="match status" value="1"/>
</dbReference>
<gene>
    <name evidence="10" type="primary">LGMN_5</name>
</gene>
<organism evidence="10">
    <name type="scientific">Melanaphis sacchari</name>
    <dbReference type="NCBI Taxonomy" id="742174"/>
    <lineage>
        <taxon>Eukaryota</taxon>
        <taxon>Metazoa</taxon>
        <taxon>Ecdysozoa</taxon>
        <taxon>Arthropoda</taxon>
        <taxon>Hexapoda</taxon>
        <taxon>Insecta</taxon>
        <taxon>Pterygota</taxon>
        <taxon>Neoptera</taxon>
        <taxon>Paraneoptera</taxon>
        <taxon>Hemiptera</taxon>
        <taxon>Sternorrhyncha</taxon>
        <taxon>Aphidomorpha</taxon>
        <taxon>Aphidoidea</taxon>
        <taxon>Aphididae</taxon>
        <taxon>Aphidini</taxon>
        <taxon>Melanaphis</taxon>
    </lineage>
</organism>
<comment type="catalytic activity">
    <reaction evidence="1">
        <text>Hydrolysis of proteins and small molecule substrates at -Asn-|-Xaa- bonds.</text>
        <dbReference type="EC" id="3.4.22.34"/>
    </reaction>
</comment>
<accession>A0A2H8U0Y4</accession>
<keyword evidence="6" id="KW-0378">Hydrolase</keyword>
<protein>
    <recommendedName>
        <fullName evidence="3">legumain</fullName>
        <ecNumber evidence="3">3.4.22.34</ecNumber>
    </recommendedName>
</protein>
<keyword evidence="9" id="KW-1133">Transmembrane helix</keyword>
<evidence type="ECO:0000256" key="1">
    <source>
        <dbReference type="ARBA" id="ARBA00000810"/>
    </source>
</evidence>
<evidence type="ECO:0000256" key="6">
    <source>
        <dbReference type="ARBA" id="ARBA00022801"/>
    </source>
</evidence>
<feature type="active site" evidence="8">
    <location>
        <position position="174"/>
    </location>
</feature>
<dbReference type="PANTHER" id="PTHR12000">
    <property type="entry name" value="HEMOGLOBINASE FAMILY MEMBER"/>
    <property type="match status" value="1"/>
</dbReference>
<evidence type="ECO:0000256" key="5">
    <source>
        <dbReference type="ARBA" id="ARBA00022729"/>
    </source>
</evidence>